<accession>A0A9J6FI55</accession>
<sequence length="182" mass="20888">MLSTKIRSLHLYSPRNKLPPNPPYKFLYSHPILHTQQLRLLGLTLTHNRYPASIVQYVKKYITQTTHLVRHIATKHHGTMEQDRVRLVHSVLLNRILYHLPYLNVAPIQLDSLDALLRKTKTCTPASPLRPTHLLLDVDAHCVYQPPLAPLRIPSSSGSPVIYLEGSSQRHLCRPITTFFTK</sequence>
<organism evidence="1 2">
    <name type="scientific">Haemaphysalis longicornis</name>
    <name type="common">Bush tick</name>
    <dbReference type="NCBI Taxonomy" id="44386"/>
    <lineage>
        <taxon>Eukaryota</taxon>
        <taxon>Metazoa</taxon>
        <taxon>Ecdysozoa</taxon>
        <taxon>Arthropoda</taxon>
        <taxon>Chelicerata</taxon>
        <taxon>Arachnida</taxon>
        <taxon>Acari</taxon>
        <taxon>Parasitiformes</taxon>
        <taxon>Ixodida</taxon>
        <taxon>Ixodoidea</taxon>
        <taxon>Ixodidae</taxon>
        <taxon>Haemaphysalinae</taxon>
        <taxon>Haemaphysalis</taxon>
    </lineage>
</organism>
<dbReference type="Proteomes" id="UP000821853">
    <property type="component" value="Chromosome 1"/>
</dbReference>
<evidence type="ECO:0000313" key="2">
    <source>
        <dbReference type="Proteomes" id="UP000821853"/>
    </source>
</evidence>
<dbReference type="EMBL" id="JABSTR010000001">
    <property type="protein sequence ID" value="KAH9361572.1"/>
    <property type="molecule type" value="Genomic_DNA"/>
</dbReference>
<protein>
    <recommendedName>
        <fullName evidence="3">Tick transposon</fullName>
    </recommendedName>
</protein>
<evidence type="ECO:0000313" key="1">
    <source>
        <dbReference type="EMBL" id="KAH9361572.1"/>
    </source>
</evidence>
<evidence type="ECO:0008006" key="3">
    <source>
        <dbReference type="Google" id="ProtNLM"/>
    </source>
</evidence>
<dbReference type="VEuPathDB" id="VectorBase:HLOH_060346"/>
<comment type="caution">
    <text evidence="1">The sequence shown here is derived from an EMBL/GenBank/DDBJ whole genome shotgun (WGS) entry which is preliminary data.</text>
</comment>
<dbReference type="AlphaFoldDB" id="A0A9J6FI55"/>
<gene>
    <name evidence="1" type="ORF">HPB48_001449</name>
</gene>
<reference evidence="1 2" key="1">
    <citation type="journal article" date="2020" name="Cell">
        <title>Large-Scale Comparative Analyses of Tick Genomes Elucidate Their Genetic Diversity and Vector Capacities.</title>
        <authorList>
            <consortium name="Tick Genome and Microbiome Consortium (TIGMIC)"/>
            <person name="Jia N."/>
            <person name="Wang J."/>
            <person name="Shi W."/>
            <person name="Du L."/>
            <person name="Sun Y."/>
            <person name="Zhan W."/>
            <person name="Jiang J.F."/>
            <person name="Wang Q."/>
            <person name="Zhang B."/>
            <person name="Ji P."/>
            <person name="Bell-Sakyi L."/>
            <person name="Cui X.M."/>
            <person name="Yuan T.T."/>
            <person name="Jiang B.G."/>
            <person name="Yang W.F."/>
            <person name="Lam T.T."/>
            <person name="Chang Q.C."/>
            <person name="Ding S.J."/>
            <person name="Wang X.J."/>
            <person name="Zhu J.G."/>
            <person name="Ruan X.D."/>
            <person name="Zhao L."/>
            <person name="Wei J.T."/>
            <person name="Ye R.Z."/>
            <person name="Que T.C."/>
            <person name="Du C.H."/>
            <person name="Zhou Y.H."/>
            <person name="Cheng J.X."/>
            <person name="Dai P.F."/>
            <person name="Guo W.B."/>
            <person name="Han X.H."/>
            <person name="Huang E.J."/>
            <person name="Li L.F."/>
            <person name="Wei W."/>
            <person name="Gao Y.C."/>
            <person name="Liu J.Z."/>
            <person name="Shao H.Z."/>
            <person name="Wang X."/>
            <person name="Wang C.C."/>
            <person name="Yang T.C."/>
            <person name="Huo Q.B."/>
            <person name="Li W."/>
            <person name="Chen H.Y."/>
            <person name="Chen S.E."/>
            <person name="Zhou L.G."/>
            <person name="Ni X.B."/>
            <person name="Tian J.H."/>
            <person name="Sheng Y."/>
            <person name="Liu T."/>
            <person name="Pan Y.S."/>
            <person name="Xia L.Y."/>
            <person name="Li J."/>
            <person name="Zhao F."/>
            <person name="Cao W.C."/>
        </authorList>
    </citation>
    <scope>NUCLEOTIDE SEQUENCE [LARGE SCALE GENOMIC DNA]</scope>
    <source>
        <strain evidence="1">HaeL-2018</strain>
    </source>
</reference>
<name>A0A9J6FI55_HAELO</name>
<keyword evidence="2" id="KW-1185">Reference proteome</keyword>
<proteinExistence type="predicted"/>